<evidence type="ECO:0000256" key="4">
    <source>
        <dbReference type="SAM" id="SignalP"/>
    </source>
</evidence>
<dbReference type="Gene3D" id="1.25.40.10">
    <property type="entry name" value="Tetratricopeptide repeat domain"/>
    <property type="match status" value="2"/>
</dbReference>
<feature type="signal peptide" evidence="4">
    <location>
        <begin position="1"/>
        <end position="21"/>
    </location>
</feature>
<dbReference type="PROSITE" id="PS50005">
    <property type="entry name" value="TPR"/>
    <property type="match status" value="1"/>
</dbReference>
<accession>A0A512AIT4</accession>
<comment type="caution">
    <text evidence="6">The sequence shown here is derived from an EMBL/GenBank/DDBJ whole genome shotgun (WGS) entry which is preliminary data.</text>
</comment>
<dbReference type="EMBL" id="BJYR01000010">
    <property type="protein sequence ID" value="GEN99615.1"/>
    <property type="molecule type" value="Genomic_DNA"/>
</dbReference>
<evidence type="ECO:0000256" key="2">
    <source>
        <dbReference type="ARBA" id="ARBA00022803"/>
    </source>
</evidence>
<proteinExistence type="predicted"/>
<dbReference type="Proteomes" id="UP000321464">
    <property type="component" value="Unassembled WGS sequence"/>
</dbReference>
<keyword evidence="7" id="KW-1185">Reference proteome</keyword>
<keyword evidence="1" id="KW-0677">Repeat</keyword>
<dbReference type="InterPro" id="IPR011990">
    <property type="entry name" value="TPR-like_helical_dom_sf"/>
</dbReference>
<dbReference type="InterPro" id="IPR019734">
    <property type="entry name" value="TPR_rpt"/>
</dbReference>
<dbReference type="RefSeq" id="WP_170233782.1">
    <property type="nucleotide sequence ID" value="NZ_BJYR01000010.1"/>
</dbReference>
<evidence type="ECO:0000313" key="6">
    <source>
        <dbReference type="EMBL" id="GEN99615.1"/>
    </source>
</evidence>
<dbReference type="Gene3D" id="3.10.620.30">
    <property type="match status" value="1"/>
</dbReference>
<dbReference type="InterPro" id="IPR024618">
    <property type="entry name" value="DUF3857"/>
</dbReference>
<dbReference type="InterPro" id="IPR050498">
    <property type="entry name" value="Ycf3"/>
</dbReference>
<dbReference type="PANTHER" id="PTHR44858">
    <property type="entry name" value="TETRATRICOPEPTIDE REPEAT PROTEIN 6"/>
    <property type="match status" value="1"/>
</dbReference>
<reference evidence="6 7" key="1">
    <citation type="submission" date="2019-07" db="EMBL/GenBank/DDBJ databases">
        <title>Whole genome shotgun sequence of Novosphingobium sediminis NBRC 106119.</title>
        <authorList>
            <person name="Hosoyama A."/>
            <person name="Uohara A."/>
            <person name="Ohji S."/>
            <person name="Ichikawa N."/>
        </authorList>
    </citation>
    <scope>NUCLEOTIDE SEQUENCE [LARGE SCALE GENOMIC DNA]</scope>
    <source>
        <strain evidence="6 7">NBRC 106119</strain>
    </source>
</reference>
<sequence length="931" mass="100822">MHKTLFGAAVLSTLASTSAHAGDKVLVAPVPAWVAPAPPVLKAESAVRFDEQVQVDGDTTTVYIDTMRQASSPEALLQMGTVTLPWQPDHGDLTLHKLEIIRGDQVIDALGKGEGITVIRREAGLERLMVDGQLTAVKHIEGLRVGDVLRMVFTISERDSALAGHVQDGLVLLPAPLKVGFGRARLVWRTANPLTVKSLAPGLTPTPKPVDATWTEIVVSLPVAKLPDAAKNAPSRFAALPLLQFTTFPDWASVAKVMAPLYAVKDTIAPGSDLAARVDAIAARSPDPVRRMADALRLVQDEVRYELIAMGNGNYVPQAPADTWSKRYGDCKAKTLLLLAVLDRLGIKAEPVMASSKRGDAVPDMVPAALAFDHVFVHAKVGEEDFWLDGTMLGSRLADIRDVPRYGTVLPMGGSIEGSKPALLALPLRAHARPDIDADLTYDMTAGPHLATPYHLTLRYNGTYAASYKVDPGPNYDEKLTSFAEKAATNWVGDTFVGKARSAWDADAAVWTLDFDGIAYPNWKYRDGHYALAVPPGLKVTYDAPRDRAAWRAIPALISDPWHARLRTAWILPDAGKGVTLSGGDPGGLDLPAATWQRRLALAGGTLSEEIVSRESGAEIAPDKASSTAKAISDAMERTARLSLDPAYPKWWDDVARRKSSPALAKARAIFDTRIADKPDDASRLTDRAWFERTLFNWAAAEADYTRAIALDASADRYLKRSDLRSKVGNRAGSLADAQAAYDLEQGNADARSTLSYELIEAGKVDEGMDLLPTDLDIATDDGLSNFLEKIDRLEQADRHDEALSMLDEALEKRGSSAKLRNARCWYLALRNTALDTALTDCNKAIELDSDPAMYMDSRALVHFRAGRLKEAMADYEAALAAEPEQTASLFMAGIVADRMGDKAKAAALSKAAKTVFPDVGHFYAHYGIKP</sequence>
<evidence type="ECO:0000313" key="7">
    <source>
        <dbReference type="Proteomes" id="UP000321464"/>
    </source>
</evidence>
<evidence type="ECO:0000256" key="1">
    <source>
        <dbReference type="ARBA" id="ARBA00022737"/>
    </source>
</evidence>
<dbReference type="AlphaFoldDB" id="A0A512AIT4"/>
<dbReference type="PANTHER" id="PTHR44858:SF1">
    <property type="entry name" value="UDP-N-ACETYLGLUCOSAMINE--PEPTIDE N-ACETYLGLUCOSAMINYLTRANSFERASE SPINDLY-RELATED"/>
    <property type="match status" value="1"/>
</dbReference>
<name>A0A512AIT4_9SPHN</name>
<evidence type="ECO:0000259" key="5">
    <source>
        <dbReference type="Pfam" id="PF12969"/>
    </source>
</evidence>
<organism evidence="6 7">
    <name type="scientific">Novosphingobium sediminis</name>
    <dbReference type="NCBI Taxonomy" id="707214"/>
    <lineage>
        <taxon>Bacteria</taxon>
        <taxon>Pseudomonadati</taxon>
        <taxon>Pseudomonadota</taxon>
        <taxon>Alphaproteobacteria</taxon>
        <taxon>Sphingomonadales</taxon>
        <taxon>Sphingomonadaceae</taxon>
        <taxon>Novosphingobium</taxon>
    </lineage>
</organism>
<keyword evidence="4" id="KW-0732">Signal</keyword>
<feature type="domain" description="DUF3857" evidence="5">
    <location>
        <begin position="59"/>
        <end position="210"/>
    </location>
</feature>
<gene>
    <name evidence="6" type="ORF">NSE01_14480</name>
</gene>
<protein>
    <recommendedName>
        <fullName evidence="5">DUF3857 domain-containing protein</fullName>
    </recommendedName>
</protein>
<dbReference type="SUPFAM" id="SSF48452">
    <property type="entry name" value="TPR-like"/>
    <property type="match status" value="2"/>
</dbReference>
<feature type="repeat" description="TPR" evidence="3">
    <location>
        <begin position="853"/>
        <end position="886"/>
    </location>
</feature>
<dbReference type="Gene3D" id="2.60.40.3140">
    <property type="match status" value="1"/>
</dbReference>
<dbReference type="Pfam" id="PF12969">
    <property type="entry name" value="DUF3857"/>
    <property type="match status" value="1"/>
</dbReference>
<feature type="chain" id="PRO_5022196350" description="DUF3857 domain-containing protein" evidence="4">
    <location>
        <begin position="22"/>
        <end position="931"/>
    </location>
</feature>
<dbReference type="InterPro" id="IPR038765">
    <property type="entry name" value="Papain-like_cys_pep_sf"/>
</dbReference>
<keyword evidence="2 3" id="KW-0802">TPR repeat</keyword>
<dbReference type="SUPFAM" id="SSF54001">
    <property type="entry name" value="Cysteine proteinases"/>
    <property type="match status" value="1"/>
</dbReference>
<evidence type="ECO:0000256" key="3">
    <source>
        <dbReference type="PROSITE-ProRule" id="PRU00339"/>
    </source>
</evidence>
<dbReference type="SMART" id="SM00028">
    <property type="entry name" value="TPR"/>
    <property type="match status" value="4"/>
</dbReference>